<dbReference type="PROSITE" id="PS51318">
    <property type="entry name" value="TAT"/>
    <property type="match status" value="1"/>
</dbReference>
<comment type="caution">
    <text evidence="6">The sequence shown here is derived from an EMBL/GenBank/DDBJ whole genome shotgun (WGS) entry which is preliminary data.</text>
</comment>
<keyword evidence="4" id="KW-0862">Zinc</keyword>
<proteinExistence type="inferred from homology"/>
<gene>
    <name evidence="6" type="ORF">TH53_15475</name>
</gene>
<dbReference type="RefSeq" id="WP_041883215.1">
    <property type="nucleotide sequence ID" value="NZ_CP157278.1"/>
</dbReference>
<dbReference type="PANTHER" id="PTHR42978:SF6">
    <property type="entry name" value="QUORUM-QUENCHING LACTONASE YTNP-RELATED"/>
    <property type="match status" value="1"/>
</dbReference>
<protein>
    <recommendedName>
        <fullName evidence="5">Metallo-beta-lactamase domain-containing protein</fullName>
    </recommendedName>
</protein>
<name>A0A0D0GJR6_9SPHI</name>
<keyword evidence="3" id="KW-0378">Hydrolase</keyword>
<accession>A0A0D0GJR6</accession>
<dbReference type="AlphaFoldDB" id="A0A0D0GJR6"/>
<dbReference type="Gene3D" id="3.60.15.10">
    <property type="entry name" value="Ribonuclease Z/Hydroxyacylglutathione hydrolase-like"/>
    <property type="match status" value="1"/>
</dbReference>
<dbReference type="EMBL" id="JXRA01000065">
    <property type="protein sequence ID" value="KIO76350.1"/>
    <property type="molecule type" value="Genomic_DNA"/>
</dbReference>
<comment type="similarity">
    <text evidence="1">Belongs to the metallo-beta-lactamase superfamily.</text>
</comment>
<dbReference type="InterPro" id="IPR001279">
    <property type="entry name" value="Metallo-B-lactamas"/>
</dbReference>
<feature type="domain" description="Metallo-beta-lactamase" evidence="5">
    <location>
        <begin position="92"/>
        <end position="298"/>
    </location>
</feature>
<dbReference type="InterPro" id="IPR006311">
    <property type="entry name" value="TAT_signal"/>
</dbReference>
<dbReference type="GO" id="GO:0046872">
    <property type="term" value="F:metal ion binding"/>
    <property type="evidence" value="ECO:0007669"/>
    <property type="project" value="UniProtKB-KW"/>
</dbReference>
<evidence type="ECO:0000259" key="5">
    <source>
        <dbReference type="SMART" id="SM00849"/>
    </source>
</evidence>
<dbReference type="Proteomes" id="UP000032049">
    <property type="component" value="Unassembled WGS sequence"/>
</dbReference>
<dbReference type="STRING" id="1503925.TH53_15475"/>
<evidence type="ECO:0000256" key="3">
    <source>
        <dbReference type="ARBA" id="ARBA00022801"/>
    </source>
</evidence>
<evidence type="ECO:0000256" key="4">
    <source>
        <dbReference type="ARBA" id="ARBA00022833"/>
    </source>
</evidence>
<organism evidence="6 7">
    <name type="scientific">Pedobacter lusitanus</name>
    <dbReference type="NCBI Taxonomy" id="1503925"/>
    <lineage>
        <taxon>Bacteria</taxon>
        <taxon>Pseudomonadati</taxon>
        <taxon>Bacteroidota</taxon>
        <taxon>Sphingobacteriia</taxon>
        <taxon>Sphingobacteriales</taxon>
        <taxon>Sphingobacteriaceae</taxon>
        <taxon>Pedobacter</taxon>
    </lineage>
</organism>
<evidence type="ECO:0000313" key="7">
    <source>
        <dbReference type="Proteomes" id="UP000032049"/>
    </source>
</evidence>
<dbReference type="InterPro" id="IPR036866">
    <property type="entry name" value="RibonucZ/Hydroxyglut_hydro"/>
</dbReference>
<dbReference type="InterPro" id="IPR051013">
    <property type="entry name" value="MBL_superfamily_lactonases"/>
</dbReference>
<keyword evidence="7" id="KW-1185">Reference proteome</keyword>
<dbReference type="PANTHER" id="PTHR42978">
    <property type="entry name" value="QUORUM-QUENCHING LACTONASE YTNP-RELATED-RELATED"/>
    <property type="match status" value="1"/>
</dbReference>
<evidence type="ECO:0000313" key="6">
    <source>
        <dbReference type="EMBL" id="KIO76350.1"/>
    </source>
</evidence>
<dbReference type="OrthoDB" id="9802897at2"/>
<dbReference type="SMART" id="SM00849">
    <property type="entry name" value="Lactamase_B"/>
    <property type="match status" value="1"/>
</dbReference>
<dbReference type="GO" id="GO:0016787">
    <property type="term" value="F:hydrolase activity"/>
    <property type="evidence" value="ECO:0007669"/>
    <property type="project" value="UniProtKB-KW"/>
</dbReference>
<dbReference type="Pfam" id="PF00753">
    <property type="entry name" value="Lactamase_B"/>
    <property type="match status" value="1"/>
</dbReference>
<dbReference type="SUPFAM" id="SSF56281">
    <property type="entry name" value="Metallo-hydrolase/oxidoreductase"/>
    <property type="match status" value="1"/>
</dbReference>
<reference evidence="6 7" key="1">
    <citation type="submission" date="2015-01" db="EMBL/GenBank/DDBJ databases">
        <title>Draft genome sequence of Pedobacter sp. NL19 isolated from sludge of an effluent treatment pond in an abandoned uranium mine.</title>
        <authorList>
            <person name="Santos T."/>
            <person name="Caetano T."/>
            <person name="Covas C."/>
            <person name="Cruz A."/>
            <person name="Mendo S."/>
        </authorList>
    </citation>
    <scope>NUCLEOTIDE SEQUENCE [LARGE SCALE GENOMIC DNA]</scope>
    <source>
        <strain evidence="6 7">NL19</strain>
    </source>
</reference>
<sequence>MNRRDLLKTMGLAGAAFTLPSFLAFSPGDELSAKTKSGHINVTLGKLELLIVSDGFAAFNFPQTFFAPGIDPELVKRQLYDIFLPENKIEVSVNVMVIKQENRIILIDTGFGPDYGLNCGWLSENLIIAGIQPSAITDVFITHAHVDHIGGILDKNDNLTYQNARYHIAKKEFDFWMGDNPDFSKSKNTSSSEPDILLAKKVLGKIQDKLEFFNYGDELFSCLKTELAEGHTPGHTLFTLSSENKQLKHLVDITHSTLLMAQPEWGIQLDADFNKAVKTRKIILEKAAKKRELVISTHIPWPGIGYIYKIGTGYEWKPFSYPNPREIII</sequence>
<keyword evidence="2" id="KW-0479">Metal-binding</keyword>
<evidence type="ECO:0000256" key="2">
    <source>
        <dbReference type="ARBA" id="ARBA00022723"/>
    </source>
</evidence>
<dbReference type="CDD" id="cd07720">
    <property type="entry name" value="OPHC2-like_MBL-fold"/>
    <property type="match status" value="1"/>
</dbReference>
<evidence type="ECO:0000256" key="1">
    <source>
        <dbReference type="ARBA" id="ARBA00007749"/>
    </source>
</evidence>